<accession>A0A8S3YLP0</accession>
<evidence type="ECO:0000313" key="2">
    <source>
        <dbReference type="EMBL" id="CAG5116445.1"/>
    </source>
</evidence>
<feature type="compositionally biased region" description="Polar residues" evidence="1">
    <location>
        <begin position="295"/>
        <end position="306"/>
    </location>
</feature>
<comment type="caution">
    <text evidence="2">The sequence shown here is derived from an EMBL/GenBank/DDBJ whole genome shotgun (WGS) entry which is preliminary data.</text>
</comment>
<feature type="region of interest" description="Disordered" evidence="1">
    <location>
        <begin position="1"/>
        <end position="150"/>
    </location>
</feature>
<gene>
    <name evidence="2" type="ORF">CUNI_LOCUS2003</name>
</gene>
<feature type="compositionally biased region" description="Low complexity" evidence="1">
    <location>
        <begin position="63"/>
        <end position="73"/>
    </location>
</feature>
<organism evidence="2 3">
    <name type="scientific">Candidula unifasciata</name>
    <dbReference type="NCBI Taxonomy" id="100452"/>
    <lineage>
        <taxon>Eukaryota</taxon>
        <taxon>Metazoa</taxon>
        <taxon>Spiralia</taxon>
        <taxon>Lophotrochozoa</taxon>
        <taxon>Mollusca</taxon>
        <taxon>Gastropoda</taxon>
        <taxon>Heterobranchia</taxon>
        <taxon>Euthyneura</taxon>
        <taxon>Panpulmonata</taxon>
        <taxon>Eupulmonata</taxon>
        <taxon>Stylommatophora</taxon>
        <taxon>Helicina</taxon>
        <taxon>Helicoidea</taxon>
        <taxon>Geomitridae</taxon>
        <taxon>Candidula</taxon>
    </lineage>
</organism>
<evidence type="ECO:0000256" key="1">
    <source>
        <dbReference type="SAM" id="MobiDB-lite"/>
    </source>
</evidence>
<feature type="compositionally biased region" description="Low complexity" evidence="1">
    <location>
        <begin position="114"/>
        <end position="130"/>
    </location>
</feature>
<dbReference type="EMBL" id="CAJHNH020000258">
    <property type="protein sequence ID" value="CAG5116445.1"/>
    <property type="molecule type" value="Genomic_DNA"/>
</dbReference>
<feature type="region of interest" description="Disordered" evidence="1">
    <location>
        <begin position="295"/>
        <end position="350"/>
    </location>
</feature>
<proteinExistence type="predicted"/>
<dbReference type="AlphaFoldDB" id="A0A8S3YLP0"/>
<sequence length="350" mass="39519">MLKFVTTKPPRGRSPSGSTTPDRDIPYRMPAHEPPASFSKPQYSPRVTRKTSSHPDSRVAYVSPPSSSSSISYRPPPSFSGRHNVPALRDSTRKYGDSSSQIKYLKHQDHQHYQRQPRQQRYTGQQQQQQPWSHTKYAYKQATPSESPGTYATLHFKEPEAEVFSSSLKENKFPLEIAGLYTTKHIETATHQRPKQTQPEPKTYQAPRYTGVPRDTTGSMKITPDRRLQHEVDLYDGPDYDLAKAIPGSGESTPRSDGSKSVQYVVNEIVSKHKGAGPYFPSPRPHEEAYRTQFTTTEHLQRSLTPKQGEYPQVASTQSSELLRNRTFSGISPESQQVMSTCVPQVTNDL</sequence>
<dbReference type="OrthoDB" id="10527994at2759"/>
<feature type="non-terminal residue" evidence="2">
    <location>
        <position position="1"/>
    </location>
</feature>
<evidence type="ECO:0000313" key="3">
    <source>
        <dbReference type="Proteomes" id="UP000678393"/>
    </source>
</evidence>
<keyword evidence="3" id="KW-1185">Reference proteome</keyword>
<feature type="compositionally biased region" description="Polar residues" evidence="1">
    <location>
        <begin position="314"/>
        <end position="350"/>
    </location>
</feature>
<protein>
    <submittedName>
        <fullName evidence="2">Uncharacterized protein</fullName>
    </submittedName>
</protein>
<name>A0A8S3YLP0_9EUPU</name>
<reference evidence="2" key="1">
    <citation type="submission" date="2021-04" db="EMBL/GenBank/DDBJ databases">
        <authorList>
            <consortium name="Molecular Ecology Group"/>
        </authorList>
    </citation>
    <scope>NUCLEOTIDE SEQUENCE</scope>
</reference>
<dbReference type="Proteomes" id="UP000678393">
    <property type="component" value="Unassembled WGS sequence"/>
</dbReference>
<feature type="compositionally biased region" description="Polar residues" evidence="1">
    <location>
        <begin position="191"/>
        <end position="200"/>
    </location>
</feature>
<feature type="region of interest" description="Disordered" evidence="1">
    <location>
        <begin position="189"/>
        <end position="221"/>
    </location>
</feature>